<dbReference type="EMBL" id="SJPU01000002">
    <property type="protein sequence ID" value="TWU16738.1"/>
    <property type="molecule type" value="Genomic_DNA"/>
</dbReference>
<sequence>MASVSMPISQVPARGKFNADALIEQDGAPDLLSSLHVQDAAGEIDFRA</sequence>
<organism evidence="1 2">
    <name type="scientific">Allorhodopirellula heiligendammensis</name>
    <dbReference type="NCBI Taxonomy" id="2714739"/>
    <lineage>
        <taxon>Bacteria</taxon>
        <taxon>Pseudomonadati</taxon>
        <taxon>Planctomycetota</taxon>
        <taxon>Planctomycetia</taxon>
        <taxon>Pirellulales</taxon>
        <taxon>Pirellulaceae</taxon>
        <taxon>Allorhodopirellula</taxon>
    </lineage>
</organism>
<accession>A0A5C6BXW3</accession>
<comment type="caution">
    <text evidence="1">The sequence shown here is derived from an EMBL/GenBank/DDBJ whole genome shotgun (WGS) entry which is preliminary data.</text>
</comment>
<evidence type="ECO:0000313" key="1">
    <source>
        <dbReference type="EMBL" id="TWU16738.1"/>
    </source>
</evidence>
<proteinExistence type="predicted"/>
<gene>
    <name evidence="1" type="ORF">Poly21_39440</name>
</gene>
<dbReference type="Proteomes" id="UP000319908">
    <property type="component" value="Unassembled WGS sequence"/>
</dbReference>
<evidence type="ECO:0000313" key="2">
    <source>
        <dbReference type="Proteomes" id="UP000319908"/>
    </source>
</evidence>
<dbReference type="AlphaFoldDB" id="A0A5C6BXW3"/>
<protein>
    <submittedName>
        <fullName evidence="1">Uncharacterized protein</fullName>
    </submittedName>
</protein>
<keyword evidence="2" id="KW-1185">Reference proteome</keyword>
<name>A0A5C6BXW3_9BACT</name>
<reference evidence="1 2" key="1">
    <citation type="journal article" date="2020" name="Antonie Van Leeuwenhoek">
        <title>Rhodopirellula heiligendammensis sp. nov., Rhodopirellula pilleata sp. nov., and Rhodopirellula solitaria sp. nov. isolated from natural or artificial marine surfaces in Northern Germany and California, USA, and emended description of the genus Rhodopirellula.</title>
        <authorList>
            <person name="Kallscheuer N."/>
            <person name="Wiegand S."/>
            <person name="Jogler M."/>
            <person name="Boedeker C."/>
            <person name="Peeters S.H."/>
            <person name="Rast P."/>
            <person name="Heuer A."/>
            <person name="Jetten M.S.M."/>
            <person name="Rohde M."/>
            <person name="Jogler C."/>
        </authorList>
    </citation>
    <scope>NUCLEOTIDE SEQUENCE [LARGE SCALE GENOMIC DNA]</scope>
    <source>
        <strain evidence="1 2">Poly21</strain>
    </source>
</reference>